<organism evidence="2 3">
    <name type="scientific">Mucuna pruriens</name>
    <name type="common">Velvet bean</name>
    <name type="synonym">Dolichos pruriens</name>
    <dbReference type="NCBI Taxonomy" id="157652"/>
    <lineage>
        <taxon>Eukaryota</taxon>
        <taxon>Viridiplantae</taxon>
        <taxon>Streptophyta</taxon>
        <taxon>Embryophyta</taxon>
        <taxon>Tracheophyta</taxon>
        <taxon>Spermatophyta</taxon>
        <taxon>Magnoliopsida</taxon>
        <taxon>eudicotyledons</taxon>
        <taxon>Gunneridae</taxon>
        <taxon>Pentapetalae</taxon>
        <taxon>rosids</taxon>
        <taxon>fabids</taxon>
        <taxon>Fabales</taxon>
        <taxon>Fabaceae</taxon>
        <taxon>Papilionoideae</taxon>
        <taxon>50 kb inversion clade</taxon>
        <taxon>NPAAA clade</taxon>
        <taxon>indigoferoid/millettioid clade</taxon>
        <taxon>Phaseoleae</taxon>
        <taxon>Mucuna</taxon>
    </lineage>
</organism>
<evidence type="ECO:0000256" key="1">
    <source>
        <dbReference type="SAM" id="MobiDB-lite"/>
    </source>
</evidence>
<dbReference type="EMBL" id="QJKJ01001293">
    <property type="protein sequence ID" value="RDY08339.1"/>
    <property type="molecule type" value="Genomic_DNA"/>
</dbReference>
<feature type="compositionally biased region" description="Basic and acidic residues" evidence="1">
    <location>
        <begin position="152"/>
        <end position="165"/>
    </location>
</feature>
<dbReference type="AlphaFoldDB" id="A0A371I005"/>
<feature type="compositionally biased region" description="Basic residues" evidence="1">
    <location>
        <begin position="142"/>
        <end position="151"/>
    </location>
</feature>
<gene>
    <name evidence="2" type="ORF">CR513_07423</name>
</gene>
<accession>A0A371I005</accession>
<feature type="region of interest" description="Disordered" evidence="1">
    <location>
        <begin position="121"/>
        <end position="170"/>
    </location>
</feature>
<proteinExistence type="predicted"/>
<evidence type="ECO:0000313" key="3">
    <source>
        <dbReference type="Proteomes" id="UP000257109"/>
    </source>
</evidence>
<name>A0A371I005_MUCPR</name>
<sequence length="244" mass="28074">MRPFIAFGMAFGFVISSNPKTDLLGAPRLVVPRSSMILGASHSLYEDVILAGYDEYCMVLGVYGRFGGVEVREKRVRQKMASSSFNMEDLSPKSKMMIEYMKKLKEKLGLLGLESRTIDSHIKKKSSSNGDSHDESCSSKTSRSHRSKKVVRRDERPRDEQKKSPWDLIKGKIPPFSSNVEENLDCINCEDSINVKLIALSFEECALIWWNEIVLQIKDMRRASIESWEELKRDMRERFIPSYY</sequence>
<dbReference type="Proteomes" id="UP000257109">
    <property type="component" value="Unassembled WGS sequence"/>
</dbReference>
<keyword evidence="3" id="KW-1185">Reference proteome</keyword>
<feature type="non-terminal residue" evidence="2">
    <location>
        <position position="1"/>
    </location>
</feature>
<dbReference type="OrthoDB" id="1934635at2759"/>
<evidence type="ECO:0008006" key="4">
    <source>
        <dbReference type="Google" id="ProtNLM"/>
    </source>
</evidence>
<protein>
    <recommendedName>
        <fullName evidence="4">Retrotransposon gag domain-containing protein</fullName>
    </recommendedName>
</protein>
<reference evidence="2" key="1">
    <citation type="submission" date="2018-05" db="EMBL/GenBank/DDBJ databases">
        <title>Draft genome of Mucuna pruriens seed.</title>
        <authorList>
            <person name="Nnadi N.E."/>
            <person name="Vos R."/>
            <person name="Hasami M.H."/>
            <person name="Devisetty U.K."/>
            <person name="Aguiy J.C."/>
        </authorList>
    </citation>
    <scope>NUCLEOTIDE SEQUENCE [LARGE SCALE GENOMIC DNA]</scope>
    <source>
        <strain evidence="2">JCA_2017</strain>
    </source>
</reference>
<evidence type="ECO:0000313" key="2">
    <source>
        <dbReference type="EMBL" id="RDY08339.1"/>
    </source>
</evidence>
<comment type="caution">
    <text evidence="2">The sequence shown here is derived from an EMBL/GenBank/DDBJ whole genome shotgun (WGS) entry which is preliminary data.</text>
</comment>